<reference evidence="2 3" key="1">
    <citation type="submission" date="2015-06" db="EMBL/GenBank/DDBJ databases">
        <title>Survival trade-offs in plant roots during colonization by closely related pathogenic and mutualistic fungi.</title>
        <authorList>
            <person name="Hacquard S."/>
            <person name="Kracher B."/>
            <person name="Hiruma K."/>
            <person name="Weinman A."/>
            <person name="Muench P."/>
            <person name="Garrido Oter R."/>
            <person name="Ver Loren van Themaat E."/>
            <person name="Dallerey J.-F."/>
            <person name="Damm U."/>
            <person name="Henrissat B."/>
            <person name="Lespinet O."/>
            <person name="Thon M."/>
            <person name="Kemen E."/>
            <person name="McHardy A.C."/>
            <person name="Schulze-Lefert P."/>
            <person name="O'Connell R.J."/>
        </authorList>
    </citation>
    <scope>NUCLEOTIDE SEQUENCE [LARGE SCALE GENOMIC DNA]</scope>
    <source>
        <strain evidence="2 3">MAFF 238704</strain>
    </source>
</reference>
<sequence length="146" mass="16084">MSQYLWQARPTSHVPRPTIINLSSHPVPSPQFPFLLPDPRPPLFVHRPSFAGETGKNASAPIVNQSLSAQEQSVLRLQTDCIRLGRPPLPAASFPPPSPLAAFPFFLRPTQTRDERLHLDRRGTPSAADPSTPNSWIRRRTAAAAA</sequence>
<proteinExistence type="predicted"/>
<dbReference type="AlphaFoldDB" id="A0A161X3H8"/>
<dbReference type="Proteomes" id="UP000076584">
    <property type="component" value="Unassembled WGS sequence"/>
</dbReference>
<protein>
    <submittedName>
        <fullName evidence="2">Uncharacterized protein</fullName>
    </submittedName>
</protein>
<organism evidence="2 3">
    <name type="scientific">Colletotrichum incanum</name>
    <name type="common">Soybean anthracnose fungus</name>
    <dbReference type="NCBI Taxonomy" id="1573173"/>
    <lineage>
        <taxon>Eukaryota</taxon>
        <taxon>Fungi</taxon>
        <taxon>Dikarya</taxon>
        <taxon>Ascomycota</taxon>
        <taxon>Pezizomycotina</taxon>
        <taxon>Sordariomycetes</taxon>
        <taxon>Hypocreomycetidae</taxon>
        <taxon>Glomerellales</taxon>
        <taxon>Glomerellaceae</taxon>
        <taxon>Colletotrichum</taxon>
        <taxon>Colletotrichum spaethianum species complex</taxon>
    </lineage>
</organism>
<dbReference type="EMBL" id="LFIW01000010">
    <property type="protein sequence ID" value="KZL88326.1"/>
    <property type="molecule type" value="Genomic_DNA"/>
</dbReference>
<feature type="region of interest" description="Disordered" evidence="1">
    <location>
        <begin position="112"/>
        <end position="146"/>
    </location>
</feature>
<evidence type="ECO:0000313" key="3">
    <source>
        <dbReference type="Proteomes" id="UP000076584"/>
    </source>
</evidence>
<feature type="compositionally biased region" description="Basic residues" evidence="1">
    <location>
        <begin position="137"/>
        <end position="146"/>
    </location>
</feature>
<feature type="compositionally biased region" description="Basic and acidic residues" evidence="1">
    <location>
        <begin position="112"/>
        <end position="123"/>
    </location>
</feature>
<gene>
    <name evidence="2" type="ORF">CI238_08254</name>
</gene>
<accession>A0A161X3H8</accession>
<comment type="caution">
    <text evidence="2">The sequence shown here is derived from an EMBL/GenBank/DDBJ whole genome shotgun (WGS) entry which is preliminary data.</text>
</comment>
<name>A0A161X3H8_COLIC</name>
<evidence type="ECO:0000256" key="1">
    <source>
        <dbReference type="SAM" id="MobiDB-lite"/>
    </source>
</evidence>
<keyword evidence="3" id="KW-1185">Reference proteome</keyword>
<evidence type="ECO:0000313" key="2">
    <source>
        <dbReference type="EMBL" id="KZL88326.1"/>
    </source>
</evidence>